<protein>
    <submittedName>
        <fullName evidence="1">Uncharacterized protein</fullName>
    </submittedName>
</protein>
<reference evidence="1" key="1">
    <citation type="submission" date="2018-07" db="EMBL/GenBank/DDBJ databases">
        <title>Annotation of Aphanomyces astaci genome assembly.</title>
        <authorList>
            <person name="Studholme D.J."/>
        </authorList>
    </citation>
    <scope>NUCLEOTIDE SEQUENCE [LARGE SCALE GENOMIC DNA]</scope>
    <source>
        <strain evidence="1">Pc</strain>
    </source>
</reference>
<evidence type="ECO:0000313" key="1">
    <source>
        <dbReference type="EMBL" id="RQM30662.1"/>
    </source>
</evidence>
<keyword evidence="2" id="KW-1185">Reference proteome</keyword>
<dbReference type="EMBL" id="MZMZ02000603">
    <property type="protein sequence ID" value="RQM30662.1"/>
    <property type="molecule type" value="Genomic_DNA"/>
</dbReference>
<dbReference type="Proteomes" id="UP000284702">
    <property type="component" value="Unassembled WGS sequence"/>
</dbReference>
<accession>A0A425DMU3</accession>
<evidence type="ECO:0000313" key="2">
    <source>
        <dbReference type="Proteomes" id="UP000284702"/>
    </source>
</evidence>
<comment type="caution">
    <text evidence="1">The sequence shown here is derived from an EMBL/GenBank/DDBJ whole genome shotgun (WGS) entry which is preliminary data.</text>
</comment>
<organism evidence="1 2">
    <name type="scientific">Aphanomyces astaci</name>
    <name type="common">Crayfish plague agent</name>
    <dbReference type="NCBI Taxonomy" id="112090"/>
    <lineage>
        <taxon>Eukaryota</taxon>
        <taxon>Sar</taxon>
        <taxon>Stramenopiles</taxon>
        <taxon>Oomycota</taxon>
        <taxon>Saprolegniomycetes</taxon>
        <taxon>Saprolegniales</taxon>
        <taxon>Verrucalvaceae</taxon>
        <taxon>Aphanomyces</taxon>
    </lineage>
</organism>
<gene>
    <name evidence="1" type="ORF">B5M09_013537</name>
</gene>
<proteinExistence type="predicted"/>
<dbReference type="AlphaFoldDB" id="A0A425DMU3"/>
<sequence length="69" mass="7801">MVLPSLCIRTTPMFFASSLVPLTRREAQIPTSAPMNAKRCTKHCLAFRRKAHYPVDRLFVLLPSSVATR</sequence>
<dbReference type="VEuPathDB" id="FungiDB:H257_13238"/>
<name>A0A425DMU3_APHAT</name>